<feature type="region of interest" description="Disordered" evidence="1">
    <location>
        <begin position="252"/>
        <end position="283"/>
    </location>
</feature>
<gene>
    <name evidence="2" type="ORF">PACLA_8A015669</name>
</gene>
<dbReference type="EMBL" id="CACRXK020011448">
    <property type="protein sequence ID" value="CAB4021465.1"/>
    <property type="molecule type" value="Genomic_DNA"/>
</dbReference>
<feature type="compositionally biased region" description="Basic and acidic residues" evidence="1">
    <location>
        <begin position="266"/>
        <end position="275"/>
    </location>
</feature>
<organism evidence="2 3">
    <name type="scientific">Paramuricea clavata</name>
    <name type="common">Red gorgonian</name>
    <name type="synonym">Violescent sea-whip</name>
    <dbReference type="NCBI Taxonomy" id="317549"/>
    <lineage>
        <taxon>Eukaryota</taxon>
        <taxon>Metazoa</taxon>
        <taxon>Cnidaria</taxon>
        <taxon>Anthozoa</taxon>
        <taxon>Octocorallia</taxon>
        <taxon>Malacalcyonacea</taxon>
        <taxon>Plexauridae</taxon>
        <taxon>Paramuricea</taxon>
    </lineage>
</organism>
<proteinExistence type="predicted"/>
<feature type="compositionally biased region" description="Pro residues" evidence="1">
    <location>
        <begin position="13"/>
        <end position="23"/>
    </location>
</feature>
<dbReference type="Gene3D" id="3.40.50.1110">
    <property type="entry name" value="SGNH hydrolase"/>
    <property type="match status" value="1"/>
</dbReference>
<dbReference type="AlphaFoldDB" id="A0A6S7IQF9"/>
<dbReference type="OrthoDB" id="10056446at2759"/>
<protein>
    <submittedName>
        <fullName evidence="2">Uncharacterized protein</fullName>
    </submittedName>
</protein>
<dbReference type="SUPFAM" id="SSF52266">
    <property type="entry name" value="SGNH hydrolase"/>
    <property type="match status" value="1"/>
</dbReference>
<evidence type="ECO:0000313" key="3">
    <source>
        <dbReference type="Proteomes" id="UP001152795"/>
    </source>
</evidence>
<keyword evidence="3" id="KW-1185">Reference proteome</keyword>
<feature type="region of interest" description="Disordered" evidence="1">
    <location>
        <begin position="1"/>
        <end position="29"/>
    </location>
</feature>
<feature type="compositionally biased region" description="Polar residues" evidence="1">
    <location>
        <begin position="256"/>
        <end position="265"/>
    </location>
</feature>
<sequence>MNHLTVTKGKIPTNPPLNQPSPPNIDKSNTPMMQKPLFCDSNGRYINPSLLCLKMCDTVSNKVIIEKTTSSPKTFMLHCGTNDLEKTQSNDELINQTMEIVENIEKSYPQSRIILSTLLSWGDDLDKRVATINKELENTLSAKKNVKIVMHENLEKSKHLKDKKHLNEKGVKLFAQSLKQAYFNKLPRTWNFPQNQQYRTQYTQSRFYQPNPYTHYPILNNRQQKHIPQQQATEPPPPLMAFNPYDPYHLSMPYHQHSNISSQPKMNERMSKQDNPKIPSELV</sequence>
<accession>A0A6S7IQF9</accession>
<dbReference type="Proteomes" id="UP001152795">
    <property type="component" value="Unassembled WGS sequence"/>
</dbReference>
<name>A0A6S7IQF9_PARCT</name>
<evidence type="ECO:0000313" key="2">
    <source>
        <dbReference type="EMBL" id="CAB4021465.1"/>
    </source>
</evidence>
<evidence type="ECO:0000256" key="1">
    <source>
        <dbReference type="SAM" id="MobiDB-lite"/>
    </source>
</evidence>
<dbReference type="InterPro" id="IPR036514">
    <property type="entry name" value="SGNH_hydro_sf"/>
</dbReference>
<reference evidence="2" key="1">
    <citation type="submission" date="2020-04" db="EMBL/GenBank/DDBJ databases">
        <authorList>
            <person name="Alioto T."/>
            <person name="Alioto T."/>
            <person name="Gomez Garrido J."/>
        </authorList>
    </citation>
    <scope>NUCLEOTIDE SEQUENCE</scope>
    <source>
        <strain evidence="2">A484AB</strain>
    </source>
</reference>
<comment type="caution">
    <text evidence="2">The sequence shown here is derived from an EMBL/GenBank/DDBJ whole genome shotgun (WGS) entry which is preliminary data.</text>
</comment>